<feature type="region of interest" description="Disordered" evidence="1">
    <location>
        <begin position="162"/>
        <end position="190"/>
    </location>
</feature>
<feature type="compositionally biased region" description="Polar residues" evidence="1">
    <location>
        <begin position="167"/>
        <end position="178"/>
    </location>
</feature>
<name>A0A8X6FRK5_TRICU</name>
<gene>
    <name evidence="2" type="primary">AVEN_96235_1</name>
    <name evidence="2" type="ORF">TNCT_10461</name>
</gene>
<evidence type="ECO:0000256" key="1">
    <source>
        <dbReference type="SAM" id="MobiDB-lite"/>
    </source>
</evidence>
<dbReference type="OrthoDB" id="6435129at2759"/>
<proteinExistence type="predicted"/>
<dbReference type="AlphaFoldDB" id="A0A8X6FRK5"/>
<evidence type="ECO:0000313" key="3">
    <source>
        <dbReference type="Proteomes" id="UP000887116"/>
    </source>
</evidence>
<protein>
    <submittedName>
        <fullName evidence="2">DUF1758 domain-containing protein</fullName>
    </submittedName>
</protein>
<accession>A0A8X6FRK5</accession>
<keyword evidence="3" id="KW-1185">Reference proteome</keyword>
<evidence type="ECO:0000313" key="2">
    <source>
        <dbReference type="EMBL" id="GFQ85709.1"/>
    </source>
</evidence>
<comment type="caution">
    <text evidence="2">The sequence shown here is derived from an EMBL/GenBank/DDBJ whole genome shotgun (WGS) entry which is preliminary data.</text>
</comment>
<sequence>MLQNLQRKNIRLWELNSLGIKDPNKKSSKLDLQDLALKHFKNTILRDDEGRCIISIPWIEGSETLEDHYSKGRLGEAVKTLKFTGRLFDFEHVFVDWEKKGIIEKIAQDEPNKCGKFHYLPHRPVFKENSTTEIRPVIDALAHHDANAGSHLPINIDPELSKHQAAATPSTQPCSSVSKGGAQSRDKWTPAGRNLFDAALSQCS</sequence>
<dbReference type="Proteomes" id="UP000887116">
    <property type="component" value="Unassembled WGS sequence"/>
</dbReference>
<dbReference type="EMBL" id="BMAO01032920">
    <property type="protein sequence ID" value="GFQ85709.1"/>
    <property type="molecule type" value="Genomic_DNA"/>
</dbReference>
<organism evidence="2 3">
    <name type="scientific">Trichonephila clavata</name>
    <name type="common">Joro spider</name>
    <name type="synonym">Nephila clavata</name>
    <dbReference type="NCBI Taxonomy" id="2740835"/>
    <lineage>
        <taxon>Eukaryota</taxon>
        <taxon>Metazoa</taxon>
        <taxon>Ecdysozoa</taxon>
        <taxon>Arthropoda</taxon>
        <taxon>Chelicerata</taxon>
        <taxon>Arachnida</taxon>
        <taxon>Araneae</taxon>
        <taxon>Araneomorphae</taxon>
        <taxon>Entelegynae</taxon>
        <taxon>Araneoidea</taxon>
        <taxon>Nephilidae</taxon>
        <taxon>Trichonephila</taxon>
    </lineage>
</organism>
<reference evidence="2" key="1">
    <citation type="submission" date="2020-07" db="EMBL/GenBank/DDBJ databases">
        <title>Multicomponent nature underlies the extraordinary mechanical properties of spider dragline silk.</title>
        <authorList>
            <person name="Kono N."/>
            <person name="Nakamura H."/>
            <person name="Mori M."/>
            <person name="Yoshida Y."/>
            <person name="Ohtoshi R."/>
            <person name="Malay A.D."/>
            <person name="Moran D.A.P."/>
            <person name="Tomita M."/>
            <person name="Numata K."/>
            <person name="Arakawa K."/>
        </authorList>
    </citation>
    <scope>NUCLEOTIDE SEQUENCE</scope>
</reference>